<organism evidence="14">
    <name type="scientific">Pectinophora gossypiella</name>
    <name type="common">Cotton pink bollworm</name>
    <name type="synonym">Depressaria gossypiella</name>
    <dbReference type="NCBI Taxonomy" id="13191"/>
    <lineage>
        <taxon>Eukaryota</taxon>
        <taxon>Metazoa</taxon>
        <taxon>Ecdysozoa</taxon>
        <taxon>Arthropoda</taxon>
        <taxon>Hexapoda</taxon>
        <taxon>Insecta</taxon>
        <taxon>Pterygota</taxon>
        <taxon>Neoptera</taxon>
        <taxon>Endopterygota</taxon>
        <taxon>Lepidoptera</taxon>
        <taxon>Glossata</taxon>
        <taxon>Ditrysia</taxon>
        <taxon>Gelechioidea</taxon>
        <taxon>Gelechiidae</taxon>
        <taxon>Apatetrinae</taxon>
        <taxon>Pectinophora</taxon>
    </lineage>
</organism>
<evidence type="ECO:0000256" key="5">
    <source>
        <dbReference type="ARBA" id="ARBA00022692"/>
    </source>
</evidence>
<dbReference type="GO" id="GO:0046872">
    <property type="term" value="F:metal ion binding"/>
    <property type="evidence" value="ECO:0007669"/>
    <property type="project" value="UniProtKB-KW"/>
</dbReference>
<keyword evidence="9" id="KW-0408">Iron</keyword>
<accession>A0A1E1VZG8</accession>
<evidence type="ECO:0000256" key="2">
    <source>
        <dbReference type="ARBA" id="ARBA00004141"/>
    </source>
</evidence>
<evidence type="ECO:0000256" key="4">
    <source>
        <dbReference type="ARBA" id="ARBA00022617"/>
    </source>
</evidence>
<keyword evidence="4" id="KW-0349">Heme</keyword>
<dbReference type="PANTHER" id="PTHR15422">
    <property type="entry name" value="OS05G0565100 PROTEIN"/>
    <property type="match status" value="1"/>
</dbReference>
<keyword evidence="6" id="KW-0479">Metal-binding</keyword>
<dbReference type="OrthoDB" id="432881at2759"/>
<reference evidence="14" key="1">
    <citation type="submission" date="2015-09" db="EMBL/GenBank/DDBJ databases">
        <title>De novo assembly of Pectinophora gossypiella (Pink Bollworm) gut transcriptome.</title>
        <authorList>
            <person name="Tassone E.E."/>
        </authorList>
    </citation>
    <scope>NUCLEOTIDE SEQUENCE</scope>
</reference>
<feature type="transmembrane region" description="Helical" evidence="12">
    <location>
        <begin position="116"/>
        <end position="135"/>
    </location>
</feature>
<evidence type="ECO:0000259" key="13">
    <source>
        <dbReference type="PROSITE" id="PS50939"/>
    </source>
</evidence>
<dbReference type="PROSITE" id="PS50939">
    <property type="entry name" value="CYTOCHROME_B561"/>
    <property type="match status" value="1"/>
</dbReference>
<feature type="transmembrane region" description="Helical" evidence="12">
    <location>
        <begin position="147"/>
        <end position="170"/>
    </location>
</feature>
<comment type="subcellular location">
    <subcellularLocation>
        <location evidence="2">Membrane</location>
        <topology evidence="2">Multi-pass membrane protein</topology>
    </subcellularLocation>
</comment>
<keyword evidence="8 12" id="KW-1133">Transmembrane helix</keyword>
<sequence>MPPNTIEVAVIPDISVVDMKPQKPNLDQTQVSDDGYKLQIFQSSLNLFTHILIGATVGICLMFAFRNGLPLSATNMHIVLCVIGYQLLMAEAILSLAPENGWSAKLTLLHKRRAHWVLQIAGSALAIIGSIIKILDKNVHWNTLHGQFALVALIFTGVSLVNGLSSLYAYELRRVIPGNLSKLTHICFGTVAFAAAAISLCYGMDKGSFRNWATPSFAYTIISFVATLTFITVISPLLTFGRKSLNFIK</sequence>
<keyword evidence="5 12" id="KW-0812">Transmembrane</keyword>
<evidence type="ECO:0000256" key="3">
    <source>
        <dbReference type="ARBA" id="ARBA00022448"/>
    </source>
</evidence>
<dbReference type="PANTHER" id="PTHR15422:SF43">
    <property type="entry name" value="ASCORBATE FERRIREDUCTASE (TRANSMEMBRANE)"/>
    <property type="match status" value="1"/>
</dbReference>
<keyword evidence="7" id="KW-0249">Electron transport</keyword>
<dbReference type="GO" id="GO:0016020">
    <property type="term" value="C:membrane"/>
    <property type="evidence" value="ECO:0007669"/>
    <property type="project" value="UniProtKB-SubCell"/>
</dbReference>
<dbReference type="SMART" id="SM00665">
    <property type="entry name" value="B561"/>
    <property type="match status" value="1"/>
</dbReference>
<dbReference type="GO" id="GO:0140571">
    <property type="term" value="F:transmembrane ascorbate ferrireductase activity"/>
    <property type="evidence" value="ECO:0007669"/>
    <property type="project" value="UniProtKB-EC"/>
</dbReference>
<evidence type="ECO:0000256" key="9">
    <source>
        <dbReference type="ARBA" id="ARBA00023004"/>
    </source>
</evidence>
<dbReference type="Gene3D" id="1.20.120.1770">
    <property type="match status" value="1"/>
</dbReference>
<dbReference type="GO" id="GO:0140575">
    <property type="term" value="F:transmembrane monodehydroascorbate reductase activity"/>
    <property type="evidence" value="ECO:0007669"/>
    <property type="project" value="InterPro"/>
</dbReference>
<dbReference type="AlphaFoldDB" id="A0A1E1VZG8"/>
<dbReference type="EC" id="7.2.1.3" evidence="11"/>
<dbReference type="InterPro" id="IPR006593">
    <property type="entry name" value="Cyt_b561/ferric_Rdtase_TM"/>
</dbReference>
<evidence type="ECO:0000256" key="11">
    <source>
        <dbReference type="ARBA" id="ARBA00024225"/>
    </source>
</evidence>
<dbReference type="Pfam" id="PF03188">
    <property type="entry name" value="Cytochrom_B561"/>
    <property type="match status" value="1"/>
</dbReference>
<gene>
    <name evidence="14" type="ORF">g.18191</name>
</gene>
<evidence type="ECO:0000313" key="14">
    <source>
        <dbReference type="EMBL" id="JAT80082.1"/>
    </source>
</evidence>
<comment type="cofactor">
    <cofactor evidence="1">
        <name>heme b</name>
        <dbReference type="ChEBI" id="CHEBI:60344"/>
    </cofactor>
</comment>
<keyword evidence="3" id="KW-0813">Transport</keyword>
<feature type="transmembrane region" description="Helical" evidence="12">
    <location>
        <begin position="47"/>
        <end position="65"/>
    </location>
</feature>
<evidence type="ECO:0000256" key="1">
    <source>
        <dbReference type="ARBA" id="ARBA00001970"/>
    </source>
</evidence>
<feature type="transmembrane region" description="Helical" evidence="12">
    <location>
        <begin position="217"/>
        <end position="240"/>
    </location>
</feature>
<evidence type="ECO:0000256" key="12">
    <source>
        <dbReference type="SAM" id="Phobius"/>
    </source>
</evidence>
<dbReference type="InterPro" id="IPR045150">
    <property type="entry name" value="CYB561D1/2"/>
</dbReference>
<dbReference type="EMBL" id="GDQN01010972">
    <property type="protein sequence ID" value="JAT80082.1"/>
    <property type="molecule type" value="Transcribed_RNA"/>
</dbReference>
<evidence type="ECO:0000256" key="6">
    <source>
        <dbReference type="ARBA" id="ARBA00022723"/>
    </source>
</evidence>
<protein>
    <recommendedName>
        <fullName evidence="11">ascorbate ferrireductase (transmembrane)</fullName>
        <ecNumber evidence="11">7.2.1.3</ecNumber>
    </recommendedName>
</protein>
<keyword evidence="10 12" id="KW-0472">Membrane</keyword>
<name>A0A1E1VZG8_PECGO</name>
<feature type="domain" description="Cytochrome b561" evidence="13">
    <location>
        <begin position="44"/>
        <end position="241"/>
    </location>
</feature>
<evidence type="ECO:0000256" key="8">
    <source>
        <dbReference type="ARBA" id="ARBA00022989"/>
    </source>
</evidence>
<proteinExistence type="predicted"/>
<feature type="transmembrane region" description="Helical" evidence="12">
    <location>
        <begin position="182"/>
        <end position="205"/>
    </location>
</feature>
<feature type="transmembrane region" description="Helical" evidence="12">
    <location>
        <begin position="77"/>
        <end position="96"/>
    </location>
</feature>
<evidence type="ECO:0000256" key="7">
    <source>
        <dbReference type="ARBA" id="ARBA00022982"/>
    </source>
</evidence>
<evidence type="ECO:0000256" key="10">
    <source>
        <dbReference type="ARBA" id="ARBA00023136"/>
    </source>
</evidence>